<evidence type="ECO:0000313" key="2">
    <source>
        <dbReference type="Proteomes" id="UP000199501"/>
    </source>
</evidence>
<organism evidence="1 2">
    <name type="scientific">Actinokineospora iranica</name>
    <dbReference type="NCBI Taxonomy" id="1271860"/>
    <lineage>
        <taxon>Bacteria</taxon>
        <taxon>Bacillati</taxon>
        <taxon>Actinomycetota</taxon>
        <taxon>Actinomycetes</taxon>
        <taxon>Pseudonocardiales</taxon>
        <taxon>Pseudonocardiaceae</taxon>
        <taxon>Actinokineospora</taxon>
    </lineage>
</organism>
<dbReference type="AlphaFoldDB" id="A0A1G6WTJ6"/>
<protein>
    <submittedName>
        <fullName evidence="1">Uncharacterized protein</fullName>
    </submittedName>
</protein>
<dbReference type="EMBL" id="FMZZ01000015">
    <property type="protein sequence ID" value="SDD68963.1"/>
    <property type="molecule type" value="Genomic_DNA"/>
</dbReference>
<evidence type="ECO:0000313" key="1">
    <source>
        <dbReference type="EMBL" id="SDD68963.1"/>
    </source>
</evidence>
<proteinExistence type="predicted"/>
<reference evidence="2" key="1">
    <citation type="submission" date="2016-10" db="EMBL/GenBank/DDBJ databases">
        <authorList>
            <person name="Varghese N."/>
            <person name="Submissions S."/>
        </authorList>
    </citation>
    <scope>NUCLEOTIDE SEQUENCE [LARGE SCALE GENOMIC DNA]</scope>
    <source>
        <strain evidence="2">IBRC-M 10403</strain>
    </source>
</reference>
<keyword evidence="2" id="KW-1185">Reference proteome</keyword>
<dbReference type="Proteomes" id="UP000199501">
    <property type="component" value="Unassembled WGS sequence"/>
</dbReference>
<name>A0A1G6WTJ6_9PSEU</name>
<gene>
    <name evidence="1" type="ORF">SAMN05216174_115157</name>
</gene>
<sequence>MVGQGRRSRWLGVAVSVVALTAAVAHLVWPNIKIDTITVLLLVVALLPWLGDLLDSIELPGGWKVQYRALEERQESVERAAAEADALAVEATSTAQAAFGAAQIIDPSAAPATMDTVRLLAEEYHRLRSQPRTRTRTPELDRLFGAMVAIVPKVPGFDPGEALRGEDAGIRLAGYAFLYGRPDSSRLAEVVDALAREQTAFNQYWAIRTVAALLERADLSAVPDSVTTQLRELMDRLPPDTSRHVQLAELMQARQDALLNPAPPRDGRFGVGKDTC</sequence>
<accession>A0A1G6WTJ6</accession>